<gene>
    <name evidence="2" type="ORF">VT98_11624</name>
</gene>
<organism evidence="2 3">
    <name type="scientific">Candidatus Electrothrix communis</name>
    <dbReference type="NCBI Taxonomy" id="1859133"/>
    <lineage>
        <taxon>Bacteria</taxon>
        <taxon>Pseudomonadati</taxon>
        <taxon>Thermodesulfobacteriota</taxon>
        <taxon>Desulfobulbia</taxon>
        <taxon>Desulfobulbales</taxon>
        <taxon>Desulfobulbaceae</taxon>
        <taxon>Candidatus Electrothrix</taxon>
    </lineage>
</organism>
<dbReference type="Gene3D" id="3.40.50.1460">
    <property type="match status" value="1"/>
</dbReference>
<dbReference type="GO" id="GO:0006508">
    <property type="term" value="P:proteolysis"/>
    <property type="evidence" value="ECO:0007669"/>
    <property type="project" value="InterPro"/>
</dbReference>
<reference evidence="2 3" key="1">
    <citation type="submission" date="2017-01" db="EMBL/GenBank/DDBJ databases">
        <title>The cable genome- insights into the physiology and evolution of filamentous bacteria capable of sulfide oxidation via long distance electron transfer.</title>
        <authorList>
            <person name="Schreiber L."/>
            <person name="Bjerg J.T."/>
            <person name="Boggild A."/>
            <person name="Van De Vossenberg J."/>
            <person name="Meysman F."/>
            <person name="Nielsen L.P."/>
            <person name="Schramm A."/>
            <person name="Kjeldsen K.U."/>
        </authorList>
    </citation>
    <scope>NUCLEOTIDE SEQUENCE [LARGE SCALE GENOMIC DNA]</scope>
    <source>
        <strain evidence="2">A1</strain>
    </source>
</reference>
<feature type="non-terminal residue" evidence="2">
    <location>
        <position position="208"/>
    </location>
</feature>
<dbReference type="EMBL" id="MTKP01000162">
    <property type="protein sequence ID" value="RWX48369.1"/>
    <property type="molecule type" value="Genomic_DNA"/>
</dbReference>
<evidence type="ECO:0000259" key="1">
    <source>
        <dbReference type="Pfam" id="PF00656"/>
    </source>
</evidence>
<dbReference type="Proteomes" id="UP000288086">
    <property type="component" value="Unassembled WGS sequence"/>
</dbReference>
<dbReference type="AlphaFoldDB" id="A0A3S3RUI9"/>
<sequence length="208" mass="22928">MENTPKRIACVVNPFTGDELKAGNRDVSQVYSLLTHPELGVCSNESPRPFHECRSRNEFFDFLAPIINNWHLKDQLVFYFSGHGTVRHGGVYCLQLGRAASDFLPFDSLMTELYASRVQRAIIILDACHSGAAIGVKESTDVFSMINEERIPKGIGVIASCRASQTSHEMEDGSESVFTKLFCEGITTGLDNQCTADGLINVGDIVTY</sequence>
<comment type="caution">
    <text evidence="2">The sequence shown here is derived from an EMBL/GenBank/DDBJ whole genome shotgun (WGS) entry which is preliminary data.</text>
</comment>
<name>A0A3S3RUI9_9BACT</name>
<accession>A0A3S3RUI9</accession>
<keyword evidence="3" id="KW-1185">Reference proteome</keyword>
<proteinExistence type="predicted"/>
<dbReference type="InterPro" id="IPR011600">
    <property type="entry name" value="Pept_C14_caspase"/>
</dbReference>
<dbReference type="GO" id="GO:0004197">
    <property type="term" value="F:cysteine-type endopeptidase activity"/>
    <property type="evidence" value="ECO:0007669"/>
    <property type="project" value="InterPro"/>
</dbReference>
<dbReference type="Pfam" id="PF00656">
    <property type="entry name" value="Peptidase_C14"/>
    <property type="match status" value="1"/>
</dbReference>
<evidence type="ECO:0000313" key="3">
    <source>
        <dbReference type="Proteomes" id="UP000288086"/>
    </source>
</evidence>
<feature type="domain" description="Peptidase C14 caspase" evidence="1">
    <location>
        <begin position="19"/>
        <end position="189"/>
    </location>
</feature>
<dbReference type="SUPFAM" id="SSF52129">
    <property type="entry name" value="Caspase-like"/>
    <property type="match status" value="1"/>
</dbReference>
<evidence type="ECO:0000313" key="2">
    <source>
        <dbReference type="EMBL" id="RWX48369.1"/>
    </source>
</evidence>
<dbReference type="InterPro" id="IPR029030">
    <property type="entry name" value="Caspase-like_dom_sf"/>
</dbReference>
<protein>
    <submittedName>
        <fullName evidence="2">Caspase domain-containing protein</fullName>
    </submittedName>
</protein>